<name>A0A517YS48_9BACT</name>
<evidence type="ECO:0000313" key="3">
    <source>
        <dbReference type="Proteomes" id="UP000317369"/>
    </source>
</evidence>
<reference evidence="2 3" key="1">
    <citation type="submission" date="2019-02" db="EMBL/GenBank/DDBJ databases">
        <title>Deep-cultivation of Planctomycetes and their phenomic and genomic characterization uncovers novel biology.</title>
        <authorList>
            <person name="Wiegand S."/>
            <person name="Jogler M."/>
            <person name="Boedeker C."/>
            <person name="Pinto D."/>
            <person name="Vollmers J."/>
            <person name="Rivas-Marin E."/>
            <person name="Kohn T."/>
            <person name="Peeters S.H."/>
            <person name="Heuer A."/>
            <person name="Rast P."/>
            <person name="Oberbeckmann S."/>
            <person name="Bunk B."/>
            <person name="Jeske O."/>
            <person name="Meyerdierks A."/>
            <person name="Storesund J.E."/>
            <person name="Kallscheuer N."/>
            <person name="Luecker S."/>
            <person name="Lage O.M."/>
            <person name="Pohl T."/>
            <person name="Merkel B.J."/>
            <person name="Hornburger P."/>
            <person name="Mueller R.-W."/>
            <person name="Bruemmer F."/>
            <person name="Labrenz M."/>
            <person name="Spormann A.M."/>
            <person name="Op den Camp H."/>
            <person name="Overmann J."/>
            <person name="Amann R."/>
            <person name="Jetten M.S.M."/>
            <person name="Mascher T."/>
            <person name="Medema M.H."/>
            <person name="Devos D.P."/>
            <person name="Kaster A.-K."/>
            <person name="Ovreas L."/>
            <person name="Rohde M."/>
            <person name="Galperin M.Y."/>
            <person name="Jogler C."/>
        </authorList>
    </citation>
    <scope>NUCLEOTIDE SEQUENCE [LARGE SCALE GENOMIC DNA]</scope>
    <source>
        <strain evidence="2 3">KS4</strain>
    </source>
</reference>
<dbReference type="RefSeq" id="WP_145075525.1">
    <property type="nucleotide sequence ID" value="NZ_CP036425.1"/>
</dbReference>
<accession>A0A517YS48</accession>
<protein>
    <recommendedName>
        <fullName evidence="1">Phage head-tail joining protein domain-containing protein</fullName>
    </recommendedName>
</protein>
<feature type="domain" description="Phage head-tail joining protein" evidence="1">
    <location>
        <begin position="3"/>
        <end position="123"/>
    </location>
</feature>
<dbReference type="EMBL" id="CP036425">
    <property type="protein sequence ID" value="QDU33044.1"/>
    <property type="molecule type" value="Genomic_DNA"/>
</dbReference>
<evidence type="ECO:0000313" key="2">
    <source>
        <dbReference type="EMBL" id="QDU33044.1"/>
    </source>
</evidence>
<gene>
    <name evidence="2" type="ORF">KS4_10850</name>
</gene>
<sequence>MKNVLQEGLKWLEVQRHTHMASPALYKRVNEQGQIIEKQIVATIGHTELDVSDGYGTTIKSHATDFLILAEDLDFEPKAGDTIVFDDRIYEVMTLSGQGLGGHWQWSDPYHTTYRIHTKEIGAADE</sequence>
<evidence type="ECO:0000259" key="1">
    <source>
        <dbReference type="Pfam" id="PF25138"/>
    </source>
</evidence>
<dbReference type="OrthoDB" id="285024at2"/>
<organism evidence="2 3">
    <name type="scientific">Poriferisphaera corsica</name>
    <dbReference type="NCBI Taxonomy" id="2528020"/>
    <lineage>
        <taxon>Bacteria</taxon>
        <taxon>Pseudomonadati</taxon>
        <taxon>Planctomycetota</taxon>
        <taxon>Phycisphaerae</taxon>
        <taxon>Phycisphaerales</taxon>
        <taxon>Phycisphaeraceae</taxon>
        <taxon>Poriferisphaera</taxon>
    </lineage>
</organism>
<dbReference type="AlphaFoldDB" id="A0A517YS48"/>
<keyword evidence="3" id="KW-1185">Reference proteome</keyword>
<dbReference type="Pfam" id="PF25138">
    <property type="entry name" value="Phage_H_T_join_3"/>
    <property type="match status" value="1"/>
</dbReference>
<dbReference type="Proteomes" id="UP000317369">
    <property type="component" value="Chromosome"/>
</dbReference>
<dbReference type="InterPro" id="IPR056942">
    <property type="entry name" value="Phage_H_T_join"/>
</dbReference>
<dbReference type="KEGG" id="pcor:KS4_10850"/>
<proteinExistence type="predicted"/>